<evidence type="ECO:0000313" key="5">
    <source>
        <dbReference type="EMBL" id="VFJ54544.1"/>
    </source>
</evidence>
<dbReference type="PANTHER" id="PTHR30015:SF7">
    <property type="entry name" value="TYPE IV METHYL-DIRECTED RESTRICTION ENZYME ECOKMRR"/>
    <property type="match status" value="1"/>
</dbReference>
<dbReference type="InterPro" id="IPR007560">
    <property type="entry name" value="Restrct_endonuc_IV_Mrr"/>
</dbReference>
<dbReference type="GO" id="GO:0015666">
    <property type="term" value="F:restriction endodeoxyribonuclease activity"/>
    <property type="evidence" value="ECO:0007669"/>
    <property type="project" value="TreeGrafter"/>
</dbReference>
<accession>A0A450SDN3</accession>
<dbReference type="InterPro" id="IPR052906">
    <property type="entry name" value="Type_IV_Methyl-Rstrct_Enzyme"/>
</dbReference>
<feature type="compositionally biased region" description="Acidic residues" evidence="1">
    <location>
        <begin position="120"/>
        <end position="130"/>
    </location>
</feature>
<proteinExistence type="predicted"/>
<dbReference type="Pfam" id="PF04471">
    <property type="entry name" value="Mrr_cat"/>
    <property type="match status" value="1"/>
</dbReference>
<evidence type="ECO:0000259" key="2">
    <source>
        <dbReference type="Pfam" id="PF04471"/>
    </source>
</evidence>
<sequence>MPKGPQFLRFAVPILEALNRLGGSGKPGEVADAIIEALEIPEEQLAETIKDGSSRIKGEISWARFYLARAGYLDASERGVWRLTRQGENAHLSEPDVYRMFKETHAKLPRKTASGKKETDSDDIGAEDVTGDPEQEITLLDVLLSLSPGGFERICQLMLRKSGFEKVEVTGQSGDGGIDGHGVLQVNPFVSFKVLFQCKRYADNPVSAFHVRDFRGAMMGRADKGIIISTGRFTADAQKEARRDGAPPIELVDGEKLVSMFQDLQLGVRPKTVYEVDEKFFDDYR</sequence>
<reference evidence="4" key="1">
    <citation type="submission" date="2019-02" db="EMBL/GenBank/DDBJ databases">
        <authorList>
            <person name="Gruber-Vodicka R. H."/>
            <person name="Seah K. B. B."/>
        </authorList>
    </citation>
    <scope>NUCLEOTIDE SEQUENCE</scope>
    <source>
        <strain evidence="4">BECK_DK161</strain>
        <strain evidence="5">BECK_DK47</strain>
    </source>
</reference>
<name>A0A450SDN3_9GAMM</name>
<gene>
    <name evidence="5" type="ORF">BECKDK2373B_GA0170837_104711</name>
    <name evidence="4" type="ORF">BECKDK2373C_GA0170839_102927</name>
</gene>
<evidence type="ECO:0000313" key="4">
    <source>
        <dbReference type="EMBL" id="VFJ50595.1"/>
    </source>
</evidence>
<feature type="domain" description="Restriction endonuclease type IV Mrr" evidence="2">
    <location>
        <begin position="144"/>
        <end position="260"/>
    </location>
</feature>
<protein>
    <submittedName>
        <fullName evidence="4">Restriction system protein</fullName>
    </submittedName>
</protein>
<dbReference type="EMBL" id="CAADEX010000047">
    <property type="protein sequence ID" value="VFJ54544.1"/>
    <property type="molecule type" value="Genomic_DNA"/>
</dbReference>
<dbReference type="AlphaFoldDB" id="A0A450SDN3"/>
<evidence type="ECO:0000256" key="1">
    <source>
        <dbReference type="SAM" id="MobiDB-lite"/>
    </source>
</evidence>
<dbReference type="InterPro" id="IPR025745">
    <property type="entry name" value="Mrr-like_N_dom"/>
</dbReference>
<dbReference type="GO" id="GO:0003677">
    <property type="term" value="F:DNA binding"/>
    <property type="evidence" value="ECO:0007669"/>
    <property type="project" value="InterPro"/>
</dbReference>
<feature type="domain" description="Restriction system protein Mrr-like N-terminal" evidence="3">
    <location>
        <begin position="9"/>
        <end position="90"/>
    </location>
</feature>
<dbReference type="Gene3D" id="3.40.1350.10">
    <property type="match status" value="1"/>
</dbReference>
<dbReference type="Pfam" id="PF14338">
    <property type="entry name" value="Mrr_N"/>
    <property type="match status" value="1"/>
</dbReference>
<dbReference type="EMBL" id="CAADEY010000029">
    <property type="protein sequence ID" value="VFJ50595.1"/>
    <property type="molecule type" value="Genomic_DNA"/>
</dbReference>
<dbReference type="InterPro" id="IPR011335">
    <property type="entry name" value="Restrct_endonuc-II-like"/>
</dbReference>
<dbReference type="InterPro" id="IPR011856">
    <property type="entry name" value="tRNA_endonuc-like_dom_sf"/>
</dbReference>
<organism evidence="4">
    <name type="scientific">Candidatus Kentrum sp. DK</name>
    <dbReference type="NCBI Taxonomy" id="2126562"/>
    <lineage>
        <taxon>Bacteria</taxon>
        <taxon>Pseudomonadati</taxon>
        <taxon>Pseudomonadota</taxon>
        <taxon>Gammaproteobacteria</taxon>
        <taxon>Candidatus Kentrum</taxon>
    </lineage>
</organism>
<dbReference type="PANTHER" id="PTHR30015">
    <property type="entry name" value="MRR RESTRICTION SYSTEM PROTEIN"/>
    <property type="match status" value="1"/>
</dbReference>
<feature type="region of interest" description="Disordered" evidence="1">
    <location>
        <begin position="109"/>
        <end position="130"/>
    </location>
</feature>
<dbReference type="GO" id="GO:0009307">
    <property type="term" value="P:DNA restriction-modification system"/>
    <property type="evidence" value="ECO:0007669"/>
    <property type="project" value="InterPro"/>
</dbReference>
<dbReference type="SUPFAM" id="SSF52980">
    <property type="entry name" value="Restriction endonuclease-like"/>
    <property type="match status" value="1"/>
</dbReference>
<evidence type="ECO:0000259" key="3">
    <source>
        <dbReference type="Pfam" id="PF14338"/>
    </source>
</evidence>